<evidence type="ECO:0000256" key="1">
    <source>
        <dbReference type="SAM" id="MobiDB-lite"/>
    </source>
</evidence>
<organism evidence="2 3">
    <name type="scientific">Agrocybe pediades</name>
    <dbReference type="NCBI Taxonomy" id="84607"/>
    <lineage>
        <taxon>Eukaryota</taxon>
        <taxon>Fungi</taxon>
        <taxon>Dikarya</taxon>
        <taxon>Basidiomycota</taxon>
        <taxon>Agaricomycotina</taxon>
        <taxon>Agaricomycetes</taxon>
        <taxon>Agaricomycetidae</taxon>
        <taxon>Agaricales</taxon>
        <taxon>Agaricineae</taxon>
        <taxon>Strophariaceae</taxon>
        <taxon>Agrocybe</taxon>
    </lineage>
</organism>
<name>A0A8H4QQZ8_9AGAR</name>
<gene>
    <name evidence="2" type="ORF">D9613_002521</name>
</gene>
<accession>A0A8H4QQZ8</accession>
<evidence type="ECO:0000313" key="2">
    <source>
        <dbReference type="EMBL" id="KAF4614797.1"/>
    </source>
</evidence>
<feature type="compositionally biased region" description="Basic and acidic residues" evidence="1">
    <location>
        <begin position="117"/>
        <end position="127"/>
    </location>
</feature>
<feature type="compositionally biased region" description="Polar residues" evidence="1">
    <location>
        <begin position="179"/>
        <end position="195"/>
    </location>
</feature>
<comment type="caution">
    <text evidence="2">The sequence shown here is derived from an EMBL/GenBank/DDBJ whole genome shotgun (WGS) entry which is preliminary data.</text>
</comment>
<dbReference type="Proteomes" id="UP000521872">
    <property type="component" value="Unassembled WGS sequence"/>
</dbReference>
<feature type="region of interest" description="Disordered" evidence="1">
    <location>
        <begin position="100"/>
        <end position="139"/>
    </location>
</feature>
<dbReference type="EMBL" id="JAACJL010000044">
    <property type="protein sequence ID" value="KAF4614797.1"/>
    <property type="molecule type" value="Genomic_DNA"/>
</dbReference>
<reference evidence="2 3" key="1">
    <citation type="submission" date="2019-12" db="EMBL/GenBank/DDBJ databases">
        <authorList>
            <person name="Floudas D."/>
            <person name="Bentzer J."/>
            <person name="Ahren D."/>
            <person name="Johansson T."/>
            <person name="Persson P."/>
            <person name="Tunlid A."/>
        </authorList>
    </citation>
    <scope>NUCLEOTIDE SEQUENCE [LARGE SCALE GENOMIC DNA]</scope>
    <source>
        <strain evidence="2 3">CBS 102.39</strain>
    </source>
</reference>
<dbReference type="AlphaFoldDB" id="A0A8H4QQZ8"/>
<sequence length="255" mass="28111">MSALHQKPTSLDQKRNQNLANYPLSTRSTLSSSAAPRNLRLICDQLEAGNAGIQTHIRELSNAAAAITEGISVLKAQLIPPRRLDLLQASTGRMRACSVGNRISTTYTPTKAKKSSRASDEAEADNKPRKRRRLPLYAYDAHPKFRKRQDISTDSGSMSNNSDCRCDCRLSSFSSPASFPTIYSSKPNRHTSPQLKSPPPSEMAPEASYELVLYEVRLQTKALDLCSRLQSNETVEDNRRNGAEGSISALRDSSD</sequence>
<keyword evidence="3" id="KW-1185">Reference proteome</keyword>
<feature type="region of interest" description="Disordered" evidence="1">
    <location>
        <begin position="179"/>
        <end position="205"/>
    </location>
</feature>
<evidence type="ECO:0000313" key="3">
    <source>
        <dbReference type="Proteomes" id="UP000521872"/>
    </source>
</evidence>
<protein>
    <submittedName>
        <fullName evidence="2">Uncharacterized protein</fullName>
    </submittedName>
</protein>
<proteinExistence type="predicted"/>
<feature type="region of interest" description="Disordered" evidence="1">
    <location>
        <begin position="231"/>
        <end position="255"/>
    </location>
</feature>